<evidence type="ECO:0000313" key="2">
    <source>
        <dbReference type="Proteomes" id="UP000799755"/>
    </source>
</evidence>
<evidence type="ECO:0000313" key="1">
    <source>
        <dbReference type="EMBL" id="KAF2466767.1"/>
    </source>
</evidence>
<proteinExistence type="predicted"/>
<gene>
    <name evidence="1" type="ORF">BDR25DRAFT_293175</name>
</gene>
<comment type="caution">
    <text evidence="1">The sequence shown here is derived from an EMBL/GenBank/DDBJ whole genome shotgun (WGS) entry which is preliminary data.</text>
</comment>
<accession>A0ACB6QKC5</accession>
<name>A0ACB6QKC5_9PLEO</name>
<dbReference type="EMBL" id="MU003523">
    <property type="protein sequence ID" value="KAF2466767.1"/>
    <property type="molecule type" value="Genomic_DNA"/>
</dbReference>
<dbReference type="Proteomes" id="UP000799755">
    <property type="component" value="Unassembled WGS sequence"/>
</dbReference>
<sequence length="1149" mass="130935">MAPIPPSKRRRAHTDDFETVESDAGDTRRSRTKRPRQTASPDFGSDASSIEEDTASVQSRAPAEQVPDGVDEDGAFYQRATQVVERQLRESANRKNVPAEQGIVEEIRCTNFMCHEQLTVTLGPLINFIIGHNGSGKSAVLTALTLCLGGKATSTNRGQNLKSFIKEGRDFCVLSVKIKNQGSAAFKPDVYGRSIIVERHFNKAGTSGFKLKDVNGRTVSTKKAELEDIIDAFALQIDNPMNVLTQDMARQFLNDSSAKDKYKFFLKGTQLESLNNEYVMVDERLQELIAKAQVVNADVEVYRKRFEKATEKARRAANLETMRAREKLLMNQMAWAEVEAKEKELGEIDDEIERVNQIIHERTVEADDASRLYEQANQAWSNANQSIQDRQSELLPVEQERADLRAQFDETKSRLLKMQTVQRQIGGQISSKQKAINDYEAQIREHRQRQIEADNGLHAQKTQELEEAKEHCENLKAKLETHGDGLPELNQRLRSAQGKRMQTNDHVQQKQEEIRRSKKTINDIENGQRNWMDSYPNPANLHKLLRAIGEERRFHERPIGPIGRHIKLQKLEWSSILEKQAGGTLNAFVVTSRSDQNLLSSLMKRTNYQSAILIGNDQRIDTSRHEPPPDMDTWMRAIKIDNNLVRNQMIINHAIDQIVLLPSRKSGQDFMHDGGSRRVNVKAVYTFSDKNPRKGHAINFNPQSGAVNMGPILEYVGATRMQADKEPQLRAERSNLERLQRELQELQGQAKELQGQLNACQHAINEHEKQKKRLTVQFQEAQSAVENLEEELNAATPDAGLIAQLEKDLREVKNDKKFIEQQYQDNVTEKDDLDKSQRKSKADLDAAQARLERLNIELGKAEAKASKLSHRREQALREKNRSLEEANEAQENKSEWDRKRGQQQELVQGTIAEAEQVCPRVEVPPRETFQSLETKLQRLQKERQDSERELGGSEVELLRAANVAKKTLKEAKDAVAEMVHIEKVLMKALSNRRDRWQVFRDHISMRARVVFGYLLSERNFRGHLDLDHLQQLLDIKVEPDITKRNDAGRQTKTLSGGEKSFSTICLLLALWDAMGSPIRCLDEFDVFMDSVNREISMKMMIGAARRSVGRQYILITPQAMSSGIKNEGDVKIIRMNDPERGQTALPYAR</sequence>
<organism evidence="1 2">
    <name type="scientific">Lindgomyces ingoldianus</name>
    <dbReference type="NCBI Taxonomy" id="673940"/>
    <lineage>
        <taxon>Eukaryota</taxon>
        <taxon>Fungi</taxon>
        <taxon>Dikarya</taxon>
        <taxon>Ascomycota</taxon>
        <taxon>Pezizomycotina</taxon>
        <taxon>Dothideomycetes</taxon>
        <taxon>Pleosporomycetidae</taxon>
        <taxon>Pleosporales</taxon>
        <taxon>Lindgomycetaceae</taxon>
        <taxon>Lindgomyces</taxon>
    </lineage>
</organism>
<protein>
    <submittedName>
        <fullName evidence="1">Dna repair protein-like protein rad18</fullName>
    </submittedName>
</protein>
<keyword evidence="2" id="KW-1185">Reference proteome</keyword>
<reference evidence="1" key="1">
    <citation type="journal article" date="2020" name="Stud. Mycol.">
        <title>101 Dothideomycetes genomes: a test case for predicting lifestyles and emergence of pathogens.</title>
        <authorList>
            <person name="Haridas S."/>
            <person name="Albert R."/>
            <person name="Binder M."/>
            <person name="Bloem J."/>
            <person name="Labutti K."/>
            <person name="Salamov A."/>
            <person name="Andreopoulos B."/>
            <person name="Baker S."/>
            <person name="Barry K."/>
            <person name="Bills G."/>
            <person name="Bluhm B."/>
            <person name="Cannon C."/>
            <person name="Castanera R."/>
            <person name="Culley D."/>
            <person name="Daum C."/>
            <person name="Ezra D."/>
            <person name="Gonzalez J."/>
            <person name="Henrissat B."/>
            <person name="Kuo A."/>
            <person name="Liang C."/>
            <person name="Lipzen A."/>
            <person name="Lutzoni F."/>
            <person name="Magnuson J."/>
            <person name="Mondo S."/>
            <person name="Nolan M."/>
            <person name="Ohm R."/>
            <person name="Pangilinan J."/>
            <person name="Park H.-J."/>
            <person name="Ramirez L."/>
            <person name="Alfaro M."/>
            <person name="Sun H."/>
            <person name="Tritt A."/>
            <person name="Yoshinaga Y."/>
            <person name="Zwiers L.-H."/>
            <person name="Turgeon B."/>
            <person name="Goodwin S."/>
            <person name="Spatafora J."/>
            <person name="Crous P."/>
            <person name="Grigoriev I."/>
        </authorList>
    </citation>
    <scope>NUCLEOTIDE SEQUENCE</scope>
    <source>
        <strain evidence="1">ATCC 200398</strain>
    </source>
</reference>